<evidence type="ECO:0000256" key="3">
    <source>
        <dbReference type="ARBA" id="ARBA00022980"/>
    </source>
</evidence>
<dbReference type="Proteomes" id="UP000320333">
    <property type="component" value="Unassembled WGS sequence"/>
</dbReference>
<feature type="region of interest" description="Disordered" evidence="5">
    <location>
        <begin position="49"/>
        <end position="71"/>
    </location>
</feature>
<evidence type="ECO:0000256" key="4">
    <source>
        <dbReference type="ARBA" id="ARBA00023274"/>
    </source>
</evidence>
<dbReference type="PANTHER" id="PTHR47263">
    <property type="entry name" value="ADENYLATE CYCLASE ACTIVATION PROTEIN GIT1"/>
    <property type="match status" value="1"/>
</dbReference>
<dbReference type="PANTHER" id="PTHR47263:SF1">
    <property type="entry name" value="C2 DOMAIN PROTEIN (AFU_ORTHOLOGUE AFUA_7G02350)"/>
    <property type="match status" value="1"/>
</dbReference>
<gene>
    <name evidence="8" type="ORF">CcCBS67573_g03894</name>
</gene>
<name>A0A507FEQ1_9FUNG</name>
<evidence type="ECO:0000313" key="9">
    <source>
        <dbReference type="Proteomes" id="UP000320333"/>
    </source>
</evidence>
<dbReference type="GO" id="GO:0006412">
    <property type="term" value="P:translation"/>
    <property type="evidence" value="ECO:0007669"/>
    <property type="project" value="InterPro"/>
</dbReference>
<dbReference type="Pfam" id="PF00168">
    <property type="entry name" value="C2"/>
    <property type="match status" value="1"/>
</dbReference>
<evidence type="ECO:0000256" key="2">
    <source>
        <dbReference type="ARBA" id="ARBA00022833"/>
    </source>
</evidence>
<dbReference type="SMART" id="SM00239">
    <property type="entry name" value="C2"/>
    <property type="match status" value="1"/>
</dbReference>
<dbReference type="GO" id="GO:0003735">
    <property type="term" value="F:structural constituent of ribosome"/>
    <property type="evidence" value="ECO:0007669"/>
    <property type="project" value="InterPro"/>
</dbReference>
<dbReference type="HAMAP" id="MF_00327">
    <property type="entry name" value="Ribosomal_eL43"/>
    <property type="match status" value="1"/>
</dbReference>
<evidence type="ECO:0008006" key="10">
    <source>
        <dbReference type="Google" id="ProtNLM"/>
    </source>
</evidence>
<dbReference type="Gene3D" id="2.20.25.30">
    <property type="match status" value="1"/>
</dbReference>
<dbReference type="InterPro" id="IPR011331">
    <property type="entry name" value="Ribosomal_eL37/eL43"/>
</dbReference>
<evidence type="ECO:0000259" key="7">
    <source>
        <dbReference type="PROSITE" id="PS51258"/>
    </source>
</evidence>
<reference evidence="8 9" key="1">
    <citation type="journal article" date="2019" name="Sci. Rep.">
        <title>Comparative genomics of chytrid fungi reveal insights into the obligate biotrophic and pathogenic lifestyle of Synchytrium endobioticum.</title>
        <authorList>
            <person name="van de Vossenberg B.T.L.H."/>
            <person name="Warris S."/>
            <person name="Nguyen H.D.T."/>
            <person name="van Gent-Pelzer M.P.E."/>
            <person name="Joly D.L."/>
            <person name="van de Geest H.C."/>
            <person name="Bonants P.J.M."/>
            <person name="Smith D.S."/>
            <person name="Levesque C.A."/>
            <person name="van der Lee T.A.J."/>
        </authorList>
    </citation>
    <scope>NUCLEOTIDE SEQUENCE [LARGE SCALE GENOMIC DNA]</scope>
    <source>
        <strain evidence="8 9">CBS 675.73</strain>
    </source>
</reference>
<dbReference type="InterPro" id="IPR014770">
    <property type="entry name" value="Munc13_1"/>
</dbReference>
<evidence type="ECO:0000256" key="5">
    <source>
        <dbReference type="SAM" id="MobiDB-lite"/>
    </source>
</evidence>
<sequence>MTMGRSRPQPTDDQRTELTAQERVQLARDAALSHAANCAVSHINPSAAPTAQPAFAPHSHAGSDAPRAADSGVASIEGGRVLLGEKTIEKFKDRVNRKVEALATIPPGSGEEAQSYKVGVFVTAGRRFLQQTAAIKASLLVDLETSVLTLIGNFCDQEAGKVCKERGFTLDQRDVLFLAAVELFVATLKEVIQGEPNTGSAVCRHKIFSGTADSLRPFLTRYLKNNAAISGDKADGSLLEWLRVISNYSNDDFLRVSRNAKAVATKDLAFFAMTEYQKELEKTVTRGYDLETAPFEDFKSPDDCLNFVRGEVKTINQWISLFKLFYPNLKTDHQFPPDAISILIPKDRAQYYREILSLCVLHDFKADRENSMDLSKTSIALLSELAFRWRLTKNWRELVHMEVLLQFYSENVLSISAIMPKLTEFMDTVNKRYETSRISEDKFYFANLNRAKIYIEADLNAFPDFMRDPDGNRDAVNQRMQALTVLFEKINTDVVFCARGNPIPDLYDYVESLIQQVAIHRFGDWEQQSKINDSENSLEGLLKLTKLVSQDIDLFHRYFPDKVYGRLVIGDQVERIYMNNGYFVHMSNLQYEYEKNKDKMDLVLGEHGLYSEVSDLYSKLDRSVIGNVDVEEFFRPFIVQWLDRQKNDWAEWSKNTIAKDNFVPTSAPLNMSSSSVNDLFKFFYNGLNFMKKLKEDAANARRREELLIQFLKLMGKSLIAFAEELFREFETLSKISDGQKVVFSRQQYVKLNNVVAAMTYLEKVFKELDIKLNERRINNNAQRIEPDPNFVNVVVTIVRAFDLPIVDTISSDPFVRLLHGGNDIGCTTKVIHKNLNPVWNESWNLQIPIQNSRDAFDFEVLDEDAFTTKFCAKSRIQEGISFNDRIYQDFLTHEDTLTLEPKGRLVVRVARVGEIHDREFWVQKSLETLKFTAERMIRVFTDSIVRYSEVEWNKISQSFKLSMSVFSSKQAAPIVDADVEKLLLPLLKYLDESLCLMNESVDRPLLDSYLKELYPFLFDGGGGMNGGSGAVDDEQSVLDKASVLALVVWYELLVRLSSSVSAIQAASKRRTTSTNAAGADTSNDALTESDKRQIRVLELVLEFLKAFFYCDLDGRCCGFPMKAKRTKKVGVTGKYGTRYGASLRKQVKKFEVSQHAKYTCTFCGKDAVKRTAVGIWKCKGCKKTMAGGAWTVGTTAAATVRGTVRRLRELTEA</sequence>
<dbReference type="Gene3D" id="1.10.357.50">
    <property type="match status" value="1"/>
</dbReference>
<comment type="caution">
    <text evidence="8">The sequence shown here is derived from an EMBL/GenBank/DDBJ whole genome shotgun (WGS) entry which is preliminary data.</text>
</comment>
<dbReference type="Pfam" id="PF01780">
    <property type="entry name" value="Ribosomal_L37ae"/>
    <property type="match status" value="1"/>
</dbReference>
<dbReference type="EMBL" id="QEAP01000106">
    <property type="protein sequence ID" value="TPX74829.1"/>
    <property type="molecule type" value="Genomic_DNA"/>
</dbReference>
<proteinExistence type="inferred from homology"/>
<keyword evidence="9" id="KW-1185">Reference proteome</keyword>
<dbReference type="FunFam" id="2.20.25.30:FF:000002">
    <property type="entry name" value="60S ribosomal protein L37a"/>
    <property type="match status" value="1"/>
</dbReference>
<dbReference type="GO" id="GO:1990904">
    <property type="term" value="C:ribonucleoprotein complex"/>
    <property type="evidence" value="ECO:0007669"/>
    <property type="project" value="UniProtKB-KW"/>
</dbReference>
<dbReference type="OrthoDB" id="2015333at2759"/>
<dbReference type="InterPro" id="IPR011332">
    <property type="entry name" value="Ribosomal_zn-bd"/>
</dbReference>
<dbReference type="InterPro" id="IPR000008">
    <property type="entry name" value="C2_dom"/>
</dbReference>
<evidence type="ECO:0000313" key="8">
    <source>
        <dbReference type="EMBL" id="TPX74829.1"/>
    </source>
</evidence>
<dbReference type="Gene3D" id="2.60.40.150">
    <property type="entry name" value="C2 domain"/>
    <property type="match status" value="1"/>
</dbReference>
<dbReference type="PROSITE" id="PS51258">
    <property type="entry name" value="MHD1"/>
    <property type="match status" value="1"/>
</dbReference>
<dbReference type="GO" id="GO:0005840">
    <property type="term" value="C:ribosome"/>
    <property type="evidence" value="ECO:0007669"/>
    <property type="project" value="UniProtKB-KW"/>
</dbReference>
<dbReference type="SUPFAM" id="SSF49562">
    <property type="entry name" value="C2 domain (Calcium/lipid-binding domain, CaLB)"/>
    <property type="match status" value="1"/>
</dbReference>
<keyword evidence="4" id="KW-0687">Ribonucleoprotein</keyword>
<dbReference type="SUPFAM" id="SSF57829">
    <property type="entry name" value="Zn-binding ribosomal proteins"/>
    <property type="match status" value="1"/>
</dbReference>
<accession>A0A507FEQ1</accession>
<dbReference type="PROSITE" id="PS50004">
    <property type="entry name" value="C2"/>
    <property type="match status" value="1"/>
</dbReference>
<dbReference type="InterPro" id="IPR052811">
    <property type="entry name" value="Glucose_resp_signaling"/>
</dbReference>
<comment type="similarity">
    <text evidence="1">Belongs to the eukaryotic ribosomal protein eL43 family.</text>
</comment>
<keyword evidence="2" id="KW-0862">Zinc</keyword>
<organism evidence="8 9">
    <name type="scientific">Chytriomyces confervae</name>
    <dbReference type="NCBI Taxonomy" id="246404"/>
    <lineage>
        <taxon>Eukaryota</taxon>
        <taxon>Fungi</taxon>
        <taxon>Fungi incertae sedis</taxon>
        <taxon>Chytridiomycota</taxon>
        <taxon>Chytridiomycota incertae sedis</taxon>
        <taxon>Chytridiomycetes</taxon>
        <taxon>Chytridiales</taxon>
        <taxon>Chytriomycetaceae</taxon>
        <taxon>Chytriomyces</taxon>
    </lineage>
</organism>
<dbReference type="STRING" id="246404.A0A507FEQ1"/>
<evidence type="ECO:0000256" key="1">
    <source>
        <dbReference type="ARBA" id="ARBA00008672"/>
    </source>
</evidence>
<dbReference type="NCBIfam" id="TIGR00280">
    <property type="entry name" value="eL43_euk_arch"/>
    <property type="match status" value="1"/>
</dbReference>
<dbReference type="InterPro" id="IPR002674">
    <property type="entry name" value="Ribosomal_eL43"/>
</dbReference>
<feature type="domain" description="C2" evidence="6">
    <location>
        <begin position="771"/>
        <end position="895"/>
    </location>
</feature>
<keyword evidence="3" id="KW-0689">Ribosomal protein</keyword>
<dbReference type="AlphaFoldDB" id="A0A507FEQ1"/>
<evidence type="ECO:0000259" key="6">
    <source>
        <dbReference type="PROSITE" id="PS50004"/>
    </source>
</evidence>
<protein>
    <recommendedName>
        <fullName evidence="10">C2 domain-containing protein</fullName>
    </recommendedName>
</protein>
<dbReference type="InterPro" id="IPR035892">
    <property type="entry name" value="C2_domain_sf"/>
</dbReference>
<feature type="domain" description="MHD1" evidence="7">
    <location>
        <begin position="598"/>
        <end position="725"/>
    </location>
</feature>